<proteinExistence type="predicted"/>
<dbReference type="EMBL" id="QRDW01000005">
    <property type="protein sequence ID" value="RED49700.1"/>
    <property type="molecule type" value="Genomic_DNA"/>
</dbReference>
<sequence length="80" mass="8862">MGVVTANDKYDPSEIKKRSVVIAGHRTSISLENIFWDSLRSIATSKKVSVNQVVTDIDRKRTGNLSSAIRTFVLQNIVVS</sequence>
<gene>
    <name evidence="2" type="ORF">DFP90_10571</name>
</gene>
<comment type="caution">
    <text evidence="2">The sequence shown here is derived from an EMBL/GenBank/DDBJ whole genome shotgun (WGS) entry which is preliminary data.</text>
</comment>
<dbReference type="Pfam" id="PF13467">
    <property type="entry name" value="RHH_4"/>
    <property type="match status" value="1"/>
</dbReference>
<dbReference type="InterPro" id="IPR038268">
    <property type="entry name" value="RHH_sf"/>
</dbReference>
<accession>A0A3D9HJN1</accession>
<evidence type="ECO:0000313" key="2">
    <source>
        <dbReference type="EMBL" id="RED49700.1"/>
    </source>
</evidence>
<keyword evidence="3" id="KW-1185">Reference proteome</keyword>
<dbReference type="AlphaFoldDB" id="A0A3D9HJN1"/>
<name>A0A3D9HJN1_9PROT</name>
<evidence type="ECO:0000259" key="1">
    <source>
        <dbReference type="Pfam" id="PF13467"/>
    </source>
</evidence>
<evidence type="ECO:0000313" key="3">
    <source>
        <dbReference type="Proteomes" id="UP000256845"/>
    </source>
</evidence>
<dbReference type="InterPro" id="IPR027373">
    <property type="entry name" value="RHH_dom"/>
</dbReference>
<feature type="domain" description="Ribbon-helix-helix" evidence="1">
    <location>
        <begin position="16"/>
        <end position="76"/>
    </location>
</feature>
<reference evidence="2 3" key="1">
    <citation type="submission" date="2018-07" db="EMBL/GenBank/DDBJ databases">
        <title>Genomic Encyclopedia of Type Strains, Phase III (KMG-III): the genomes of soil and plant-associated and newly described type strains.</title>
        <authorList>
            <person name="Whitman W."/>
        </authorList>
    </citation>
    <scope>NUCLEOTIDE SEQUENCE [LARGE SCALE GENOMIC DNA]</scope>
    <source>
        <strain evidence="2 3">CECT 8488</strain>
    </source>
</reference>
<dbReference type="Gene3D" id="1.10.3990.20">
    <property type="entry name" value="protein bp1543"/>
    <property type="match status" value="1"/>
</dbReference>
<organism evidence="2 3">
    <name type="scientific">Aestuariispira insulae</name>
    <dbReference type="NCBI Taxonomy" id="1461337"/>
    <lineage>
        <taxon>Bacteria</taxon>
        <taxon>Pseudomonadati</taxon>
        <taxon>Pseudomonadota</taxon>
        <taxon>Alphaproteobacteria</taxon>
        <taxon>Rhodospirillales</taxon>
        <taxon>Kiloniellaceae</taxon>
        <taxon>Aestuariispira</taxon>
    </lineage>
</organism>
<dbReference type="Proteomes" id="UP000256845">
    <property type="component" value="Unassembled WGS sequence"/>
</dbReference>
<dbReference type="OrthoDB" id="7477016at2"/>
<protein>
    <submittedName>
        <fullName evidence="2">Ribbon-helix-helix protein</fullName>
    </submittedName>
</protein>